<evidence type="ECO:0000313" key="1">
    <source>
        <dbReference type="EMBL" id="MBB6545114.1"/>
    </source>
</evidence>
<reference evidence="1 2" key="1">
    <citation type="submission" date="2020-08" db="EMBL/GenBank/DDBJ databases">
        <title>Genomic Encyclopedia of Type Strains, Phase IV (KMG-IV): sequencing the most valuable type-strain genomes for metagenomic binning, comparative biology and taxonomic classification.</title>
        <authorList>
            <person name="Goeker M."/>
        </authorList>
    </citation>
    <scope>NUCLEOTIDE SEQUENCE [LARGE SCALE GENOMIC DNA]</scope>
    <source>
        <strain evidence="1 2">DSM 26287</strain>
    </source>
</reference>
<proteinExistence type="predicted"/>
<dbReference type="AlphaFoldDB" id="A0A7X0TVF6"/>
<dbReference type="RefSeq" id="WP_184426810.1">
    <property type="nucleotide sequence ID" value="NZ_JACHHU010000049.1"/>
</dbReference>
<name>A0A7X0TVF6_9GAMM</name>
<accession>A0A7X0TVF6</accession>
<evidence type="ECO:0000313" key="2">
    <source>
        <dbReference type="Proteomes" id="UP000537141"/>
    </source>
</evidence>
<keyword evidence="2" id="KW-1185">Reference proteome</keyword>
<sequence>MRIFTSKRKNNPNRSPNPLGQMFYHLGHCGSICIQNSYTSYKNRIVNRKPEKHEIKHGIHLKRAAALHIFGQKVSHDPTDIKSMCDVIHRAWVTKTIGTAFTLRCLKWVAHTTKGGGQNPRYCDALISSIRKSKGMSLT</sequence>
<organism evidence="1 2">
    <name type="scientific">Thalassotalea piscium</name>
    <dbReference type="NCBI Taxonomy" id="1230533"/>
    <lineage>
        <taxon>Bacteria</taxon>
        <taxon>Pseudomonadati</taxon>
        <taxon>Pseudomonadota</taxon>
        <taxon>Gammaproteobacteria</taxon>
        <taxon>Alteromonadales</taxon>
        <taxon>Colwelliaceae</taxon>
        <taxon>Thalassotalea</taxon>
    </lineage>
</organism>
<comment type="caution">
    <text evidence="1">The sequence shown here is derived from an EMBL/GenBank/DDBJ whole genome shotgun (WGS) entry which is preliminary data.</text>
</comment>
<dbReference type="EMBL" id="JACHHU010000049">
    <property type="protein sequence ID" value="MBB6545114.1"/>
    <property type="molecule type" value="Genomic_DNA"/>
</dbReference>
<protein>
    <submittedName>
        <fullName evidence="1">Uncharacterized protein</fullName>
    </submittedName>
</protein>
<dbReference type="Proteomes" id="UP000537141">
    <property type="component" value="Unassembled WGS sequence"/>
</dbReference>
<gene>
    <name evidence="1" type="ORF">HNQ55_003657</name>
</gene>